<dbReference type="EMBL" id="JAIZAY010000009">
    <property type="protein sequence ID" value="KAJ8035957.1"/>
    <property type="molecule type" value="Genomic_DNA"/>
</dbReference>
<accession>A0A9Q1BZV6</accession>
<proteinExistence type="predicted"/>
<keyword evidence="2" id="KW-1185">Reference proteome</keyword>
<gene>
    <name evidence="1" type="ORF">HOLleu_19797</name>
</gene>
<evidence type="ECO:0000313" key="2">
    <source>
        <dbReference type="Proteomes" id="UP001152320"/>
    </source>
</evidence>
<dbReference type="AlphaFoldDB" id="A0A9Q1BZV6"/>
<reference evidence="1" key="1">
    <citation type="submission" date="2021-10" db="EMBL/GenBank/DDBJ databases">
        <title>Tropical sea cucumber genome reveals ecological adaptation and Cuvierian tubules defense mechanism.</title>
        <authorList>
            <person name="Chen T."/>
        </authorList>
    </citation>
    <scope>NUCLEOTIDE SEQUENCE</scope>
    <source>
        <strain evidence="1">Nanhai2018</strain>
        <tissue evidence="1">Muscle</tissue>
    </source>
</reference>
<organism evidence="1 2">
    <name type="scientific">Holothuria leucospilota</name>
    <name type="common">Black long sea cucumber</name>
    <name type="synonym">Mertensiothuria leucospilota</name>
    <dbReference type="NCBI Taxonomy" id="206669"/>
    <lineage>
        <taxon>Eukaryota</taxon>
        <taxon>Metazoa</taxon>
        <taxon>Echinodermata</taxon>
        <taxon>Eleutherozoa</taxon>
        <taxon>Echinozoa</taxon>
        <taxon>Holothuroidea</taxon>
        <taxon>Aspidochirotacea</taxon>
        <taxon>Aspidochirotida</taxon>
        <taxon>Holothuriidae</taxon>
        <taxon>Holothuria</taxon>
    </lineage>
</organism>
<evidence type="ECO:0000313" key="1">
    <source>
        <dbReference type="EMBL" id="KAJ8035957.1"/>
    </source>
</evidence>
<name>A0A9Q1BZV6_HOLLE</name>
<sequence>MLFPSSHNLRNVRNVPLVADEVLINSVPKVRTLGVYLDSTLNMDTPVNLICKQAYFQLRNIGHIRRYFTMNATKSLINSIVTSKLDYCNLLMYGLSGAQSQKPARAEYCGTHNYQEFEIDNITLSFDNFIGYL</sequence>
<comment type="caution">
    <text evidence="1">The sequence shown here is derived from an EMBL/GenBank/DDBJ whole genome shotgun (WGS) entry which is preliminary data.</text>
</comment>
<dbReference type="OrthoDB" id="6154947at2759"/>
<dbReference type="Proteomes" id="UP001152320">
    <property type="component" value="Chromosome 9"/>
</dbReference>
<protein>
    <submittedName>
        <fullName evidence="1">Uncharacterized protein</fullName>
    </submittedName>
</protein>